<evidence type="ECO:0000259" key="4">
    <source>
        <dbReference type="PROSITE" id="PS50932"/>
    </source>
</evidence>
<keyword evidence="3" id="KW-0804">Transcription</keyword>
<reference evidence="5" key="1">
    <citation type="submission" date="2021-01" db="EMBL/GenBank/DDBJ databases">
        <title>Lacisediminihabitans sp. nov. strain G11-30, isolated from Antarctic Soil.</title>
        <authorList>
            <person name="Li J."/>
        </authorList>
    </citation>
    <scope>NUCLEOTIDE SEQUENCE</scope>
    <source>
        <strain evidence="5">G11-30</strain>
    </source>
</reference>
<comment type="caution">
    <text evidence="5">The sequence shown here is derived from an EMBL/GenBank/DDBJ whole genome shotgun (WGS) entry which is preliminary data.</text>
</comment>
<dbReference type="InterPro" id="IPR000843">
    <property type="entry name" value="HTH_LacI"/>
</dbReference>
<proteinExistence type="predicted"/>
<evidence type="ECO:0000256" key="2">
    <source>
        <dbReference type="ARBA" id="ARBA00023125"/>
    </source>
</evidence>
<protein>
    <submittedName>
        <fullName evidence="5">LacI family DNA-binding transcriptional regulator</fullName>
    </submittedName>
</protein>
<dbReference type="PANTHER" id="PTHR30146:SF109">
    <property type="entry name" value="HTH-TYPE TRANSCRIPTIONAL REGULATOR GALS"/>
    <property type="match status" value="1"/>
</dbReference>
<feature type="domain" description="HTH lacI-type" evidence="4">
    <location>
        <begin position="2"/>
        <end position="56"/>
    </location>
</feature>
<dbReference type="Pfam" id="PF13377">
    <property type="entry name" value="Peripla_BP_3"/>
    <property type="match status" value="1"/>
</dbReference>
<organism evidence="5 6">
    <name type="scientific">Lacisediminihabitans changchengi</name>
    <dbReference type="NCBI Taxonomy" id="2787634"/>
    <lineage>
        <taxon>Bacteria</taxon>
        <taxon>Bacillati</taxon>
        <taxon>Actinomycetota</taxon>
        <taxon>Actinomycetes</taxon>
        <taxon>Micrococcales</taxon>
        <taxon>Microbacteriaceae</taxon>
        <taxon>Lacisediminihabitans</taxon>
    </lineage>
</organism>
<dbReference type="GO" id="GO:0003700">
    <property type="term" value="F:DNA-binding transcription factor activity"/>
    <property type="evidence" value="ECO:0007669"/>
    <property type="project" value="TreeGrafter"/>
</dbReference>
<keyword evidence="1" id="KW-0805">Transcription regulation</keyword>
<dbReference type="CDD" id="cd06267">
    <property type="entry name" value="PBP1_LacI_sugar_binding-like"/>
    <property type="match status" value="1"/>
</dbReference>
<accession>A0A934W2X9</accession>
<dbReference type="SMART" id="SM00354">
    <property type="entry name" value="HTH_LACI"/>
    <property type="match status" value="1"/>
</dbReference>
<dbReference type="InterPro" id="IPR028082">
    <property type="entry name" value="Peripla_BP_I"/>
</dbReference>
<gene>
    <name evidence="5" type="ORF">IV501_06665</name>
</gene>
<name>A0A934W2X9_9MICO</name>
<evidence type="ECO:0000256" key="1">
    <source>
        <dbReference type="ARBA" id="ARBA00023015"/>
    </source>
</evidence>
<dbReference type="RefSeq" id="WP_200555670.1">
    <property type="nucleotide sequence ID" value="NZ_JAEPES010000002.1"/>
</dbReference>
<evidence type="ECO:0000313" key="5">
    <source>
        <dbReference type="EMBL" id="MBK4347311.1"/>
    </source>
</evidence>
<dbReference type="SUPFAM" id="SSF47413">
    <property type="entry name" value="lambda repressor-like DNA-binding domains"/>
    <property type="match status" value="1"/>
</dbReference>
<dbReference type="InterPro" id="IPR046335">
    <property type="entry name" value="LacI/GalR-like_sensor"/>
</dbReference>
<keyword evidence="6" id="KW-1185">Reference proteome</keyword>
<dbReference type="AlphaFoldDB" id="A0A934W2X9"/>
<dbReference type="InterPro" id="IPR010982">
    <property type="entry name" value="Lambda_DNA-bd_dom_sf"/>
</dbReference>
<dbReference type="CDD" id="cd01392">
    <property type="entry name" value="HTH_LacI"/>
    <property type="match status" value="1"/>
</dbReference>
<evidence type="ECO:0000256" key="3">
    <source>
        <dbReference type="ARBA" id="ARBA00023163"/>
    </source>
</evidence>
<dbReference type="Proteomes" id="UP000636458">
    <property type="component" value="Unassembled WGS sequence"/>
</dbReference>
<dbReference type="Gene3D" id="3.40.50.2300">
    <property type="match status" value="2"/>
</dbReference>
<evidence type="ECO:0000313" key="6">
    <source>
        <dbReference type="Proteomes" id="UP000636458"/>
    </source>
</evidence>
<dbReference type="PANTHER" id="PTHR30146">
    <property type="entry name" value="LACI-RELATED TRANSCRIPTIONAL REPRESSOR"/>
    <property type="match status" value="1"/>
</dbReference>
<dbReference type="Pfam" id="PF00356">
    <property type="entry name" value="LacI"/>
    <property type="match status" value="1"/>
</dbReference>
<dbReference type="GO" id="GO:0000976">
    <property type="term" value="F:transcription cis-regulatory region binding"/>
    <property type="evidence" value="ECO:0007669"/>
    <property type="project" value="TreeGrafter"/>
</dbReference>
<dbReference type="PROSITE" id="PS50932">
    <property type="entry name" value="HTH_LACI_2"/>
    <property type="match status" value="1"/>
</dbReference>
<dbReference type="Gene3D" id="1.10.260.40">
    <property type="entry name" value="lambda repressor-like DNA-binding domains"/>
    <property type="match status" value="1"/>
</dbReference>
<keyword evidence="2 5" id="KW-0238">DNA-binding</keyword>
<sequence>MTGIQEIARETGLSKSTVSRALRGLSSVTPETTITVQRAADRLGYIASSAAAGLATGRNRTIGVLVPVIDRWFYIAVLEGIDAELRRAGYDLVLYSLGGPVGDRDRFFHRSILRKRIDALVVLCLLFDDDEREQLHQMDLPVVVVGGPGPGVRHVGIDDRRAATEAVRHLLEIGHRRIAHIGGEDELGMNRAVPVERREGYRDALGNAGIDVRDDWMVDGEFSFDGGSRAMRSILSLPGQRPTAVFAASDEMALGAMAAISELGLKVPEDISVIGIDGHQYGAPMGLTTIAQNPYDQGVEATRALLAELDGAATVDDFAPAPFTLVVRRSTAPPAAD</sequence>
<dbReference type="SUPFAM" id="SSF53822">
    <property type="entry name" value="Periplasmic binding protein-like I"/>
    <property type="match status" value="1"/>
</dbReference>
<dbReference type="EMBL" id="JAEPES010000002">
    <property type="protein sequence ID" value="MBK4347311.1"/>
    <property type="molecule type" value="Genomic_DNA"/>
</dbReference>